<feature type="region of interest" description="Disordered" evidence="1">
    <location>
        <begin position="43"/>
        <end position="64"/>
    </location>
</feature>
<dbReference type="Pfam" id="PF13076">
    <property type="entry name" value="Fur_reg_FbpA"/>
    <property type="match status" value="1"/>
</dbReference>
<evidence type="ECO:0000256" key="1">
    <source>
        <dbReference type="SAM" id="MobiDB-lite"/>
    </source>
</evidence>
<gene>
    <name evidence="2" type="ORF">GY4MC1_0601</name>
</gene>
<evidence type="ECO:0008006" key="3">
    <source>
        <dbReference type="Google" id="ProtNLM"/>
    </source>
</evidence>
<proteinExistence type="predicted"/>
<organism evidence="2">
    <name type="scientific">Geobacillus sp. (strain Y4.1MC1)</name>
    <dbReference type="NCBI Taxonomy" id="581103"/>
    <lineage>
        <taxon>Bacteria</taxon>
        <taxon>Bacillati</taxon>
        <taxon>Bacillota</taxon>
        <taxon>Bacilli</taxon>
        <taxon>Bacillales</taxon>
        <taxon>Anoxybacillaceae</taxon>
        <taxon>Geobacillus</taxon>
    </lineage>
</organism>
<dbReference type="EMBL" id="CP002293">
    <property type="protein sequence ID" value="ADP73429.1"/>
    <property type="molecule type" value="Genomic_DNA"/>
</dbReference>
<feature type="compositionally biased region" description="Polar residues" evidence="1">
    <location>
        <begin position="54"/>
        <end position="64"/>
    </location>
</feature>
<accession>A0A7U3YCR5</accession>
<reference evidence="2" key="1">
    <citation type="submission" date="2010-10" db="EMBL/GenBank/DDBJ databases">
        <title>Complete sequence of chromosome of Geobacillus sp. Y4.1MC1.</title>
        <authorList>
            <consortium name="US DOE Joint Genome Institute"/>
            <person name="Lucas S."/>
            <person name="Copeland A."/>
            <person name="Lapidus A."/>
            <person name="Cheng J.-F."/>
            <person name="Bruce D."/>
            <person name="Goodwin L."/>
            <person name="Pitluck S."/>
            <person name="Chertkov O."/>
            <person name="Zhang X."/>
            <person name="Detter J.C."/>
            <person name="Han C."/>
            <person name="Tapia R."/>
            <person name="Land M."/>
            <person name="Hauser L."/>
            <person name="Jeffries C."/>
            <person name="Kyrpides N."/>
            <person name="Ivanova N."/>
            <person name="Ovchinnikova G."/>
            <person name="Brumm P."/>
            <person name="Mead D."/>
            <person name="Woyke T."/>
        </authorList>
    </citation>
    <scope>NUCLEOTIDE SEQUENCE [LARGE SCALE GENOMIC DNA]</scope>
    <source>
        <strain evidence="2">Y4.1MC1</strain>
    </source>
</reference>
<name>A0A7U3YCR5_GEOS0</name>
<protein>
    <recommendedName>
        <fullName evidence="3">Fur-regulated basic protein FbpA</fullName>
    </recommendedName>
</protein>
<dbReference type="KEGG" id="gmc:GY4MC1_0601"/>
<sequence length="64" mass="7328">MGLLLKYVLIQRLRRKGIFRAADGRAFSKLTLEEVQREYERVEGENHDGLVQGDAQTISNHSTL</sequence>
<dbReference type="InterPro" id="IPR025072">
    <property type="entry name" value="Fur_reg_FbpA"/>
</dbReference>
<dbReference type="AlphaFoldDB" id="A0A7U3YCR5"/>
<evidence type="ECO:0000313" key="2">
    <source>
        <dbReference type="EMBL" id="ADP73429.1"/>
    </source>
</evidence>